<protein>
    <submittedName>
        <fullName evidence="1">PD-(D/E)XK motif protein</fullName>
    </submittedName>
</protein>
<name>A0ABW0AGJ2_9ACTN</name>
<comment type="caution">
    <text evidence="1">The sequence shown here is derived from an EMBL/GenBank/DDBJ whole genome shotgun (WGS) entry which is preliminary data.</text>
</comment>
<dbReference type="InterPro" id="IPR025534">
    <property type="entry name" value="DUF4420"/>
</dbReference>
<dbReference type="RefSeq" id="WP_344473877.1">
    <property type="nucleotide sequence ID" value="NZ_BAAASB010000003.1"/>
</dbReference>
<organism evidence="1 2">
    <name type="scientific">Streptomyces amakusaensis</name>
    <dbReference type="NCBI Taxonomy" id="67271"/>
    <lineage>
        <taxon>Bacteria</taxon>
        <taxon>Bacillati</taxon>
        <taxon>Actinomycetota</taxon>
        <taxon>Actinomycetes</taxon>
        <taxon>Kitasatosporales</taxon>
        <taxon>Streptomycetaceae</taxon>
        <taxon>Streptomyces</taxon>
    </lineage>
</organism>
<proteinExistence type="predicted"/>
<sequence>MTDGPHVPWQSVEHYLGENQATTYRLSAPSAHPEVSYVVGDGDSGIALYVELDRRHRPPLSPLPSIRIDQIAERGMRMARIRTTQAALVRDFHDLLNAVADRIVTHERTLDQAFGETVRAWSALLDRPRGASPEKRIGLIGELSALASIARADGWHTAVESWKGPEGEEHDFGLPDMDVEVKTTSSEQRCHTVHGLGQLTPTPGRPLWMVSLQLTRGGKGGRTLSDCVHSVRRAVGEEAPAMTDRLDRLLDAAGWVSDAPDDERWRLRTAPVSLLVDESLPRLHTESVPRQFRDRIRNVTYTLDISAARTAGEPPAALVDITVP</sequence>
<accession>A0ABW0AGJ2</accession>
<keyword evidence="2" id="KW-1185">Reference proteome</keyword>
<dbReference type="Pfam" id="PF14390">
    <property type="entry name" value="DUF4420"/>
    <property type="match status" value="1"/>
</dbReference>
<evidence type="ECO:0000313" key="2">
    <source>
        <dbReference type="Proteomes" id="UP001596160"/>
    </source>
</evidence>
<dbReference type="EMBL" id="JBHSKP010000002">
    <property type="protein sequence ID" value="MFC5151157.1"/>
    <property type="molecule type" value="Genomic_DNA"/>
</dbReference>
<reference evidence="2" key="1">
    <citation type="journal article" date="2019" name="Int. J. Syst. Evol. Microbiol.">
        <title>The Global Catalogue of Microorganisms (GCM) 10K type strain sequencing project: providing services to taxonomists for standard genome sequencing and annotation.</title>
        <authorList>
            <consortium name="The Broad Institute Genomics Platform"/>
            <consortium name="The Broad Institute Genome Sequencing Center for Infectious Disease"/>
            <person name="Wu L."/>
            <person name="Ma J."/>
        </authorList>
    </citation>
    <scope>NUCLEOTIDE SEQUENCE [LARGE SCALE GENOMIC DNA]</scope>
    <source>
        <strain evidence="2">PCU 266</strain>
    </source>
</reference>
<evidence type="ECO:0000313" key="1">
    <source>
        <dbReference type="EMBL" id="MFC5151157.1"/>
    </source>
</evidence>
<gene>
    <name evidence="1" type="ORF">ACFPRH_05380</name>
</gene>
<dbReference type="Proteomes" id="UP001596160">
    <property type="component" value="Unassembled WGS sequence"/>
</dbReference>